<accession>A0A0F9JUZ3</accession>
<gene>
    <name evidence="1" type="ORF">LCGC14_1408330</name>
</gene>
<comment type="caution">
    <text evidence="1">The sequence shown here is derived from an EMBL/GenBank/DDBJ whole genome shotgun (WGS) entry which is preliminary data.</text>
</comment>
<organism evidence="1">
    <name type="scientific">marine sediment metagenome</name>
    <dbReference type="NCBI Taxonomy" id="412755"/>
    <lineage>
        <taxon>unclassified sequences</taxon>
        <taxon>metagenomes</taxon>
        <taxon>ecological metagenomes</taxon>
    </lineage>
</organism>
<reference evidence="1" key="1">
    <citation type="journal article" date="2015" name="Nature">
        <title>Complex archaea that bridge the gap between prokaryotes and eukaryotes.</title>
        <authorList>
            <person name="Spang A."/>
            <person name="Saw J.H."/>
            <person name="Jorgensen S.L."/>
            <person name="Zaremba-Niedzwiedzka K."/>
            <person name="Martijn J."/>
            <person name="Lind A.E."/>
            <person name="van Eijk R."/>
            <person name="Schleper C."/>
            <person name="Guy L."/>
            <person name="Ettema T.J."/>
        </authorList>
    </citation>
    <scope>NUCLEOTIDE SEQUENCE</scope>
</reference>
<dbReference type="EMBL" id="LAZR01009271">
    <property type="protein sequence ID" value="KKM73644.1"/>
    <property type="molecule type" value="Genomic_DNA"/>
</dbReference>
<dbReference type="AlphaFoldDB" id="A0A0F9JUZ3"/>
<sequence>MAHGAATQPKCRTCGERHLMGPCPQRGVSRSVERRLATQTTDVSQKRLAPVEQIVSTVSTKRSDAERVREWRTKNRERYNASMREYRRRKRADAK</sequence>
<evidence type="ECO:0000313" key="1">
    <source>
        <dbReference type="EMBL" id="KKM73644.1"/>
    </source>
</evidence>
<proteinExistence type="predicted"/>
<protein>
    <submittedName>
        <fullName evidence="1">Uncharacterized protein</fullName>
    </submittedName>
</protein>
<name>A0A0F9JUZ3_9ZZZZ</name>